<comment type="caution">
    <text evidence="2">The sequence shown here is derived from an EMBL/GenBank/DDBJ whole genome shotgun (WGS) entry which is preliminary data.</text>
</comment>
<reference evidence="2 3" key="2">
    <citation type="journal article" date="2017" name="Front. Plant Sci.">
        <title>Gene Classification and Mining of Molecular Markers Useful in Red Clover (Trifolium pratense) Breeding.</title>
        <authorList>
            <person name="Istvanek J."/>
            <person name="Dluhosova J."/>
            <person name="Dluhos P."/>
            <person name="Patkova L."/>
            <person name="Nedelnik J."/>
            <person name="Repkova J."/>
        </authorList>
    </citation>
    <scope>NUCLEOTIDE SEQUENCE [LARGE SCALE GENOMIC DNA]</scope>
    <source>
        <strain evidence="3">cv. Tatra</strain>
        <tissue evidence="2">Young leaves</tissue>
    </source>
</reference>
<gene>
    <name evidence="2" type="ORF">L195_g062754</name>
</gene>
<feature type="non-terminal residue" evidence="2">
    <location>
        <position position="1"/>
    </location>
</feature>
<evidence type="ECO:0000313" key="3">
    <source>
        <dbReference type="Proteomes" id="UP000236291"/>
    </source>
</evidence>
<accession>A0A2K3KHH6</accession>
<feature type="compositionally biased region" description="Acidic residues" evidence="1">
    <location>
        <begin position="23"/>
        <end position="47"/>
    </location>
</feature>
<dbReference type="Proteomes" id="UP000236291">
    <property type="component" value="Unassembled WGS sequence"/>
</dbReference>
<proteinExistence type="predicted"/>
<sequence>DEKKLQFERMIHALKLEEAAATDMDEQMADAVSEEEEAGSDEEEESDSSASASV</sequence>
<feature type="region of interest" description="Disordered" evidence="1">
    <location>
        <begin position="18"/>
        <end position="54"/>
    </location>
</feature>
<name>A0A2K3KHH6_TRIPR</name>
<reference evidence="2 3" key="1">
    <citation type="journal article" date="2014" name="Am. J. Bot.">
        <title>Genome assembly and annotation for red clover (Trifolium pratense; Fabaceae).</title>
        <authorList>
            <person name="Istvanek J."/>
            <person name="Jaros M."/>
            <person name="Krenek A."/>
            <person name="Repkova J."/>
        </authorList>
    </citation>
    <scope>NUCLEOTIDE SEQUENCE [LARGE SCALE GENOMIC DNA]</scope>
    <source>
        <strain evidence="3">cv. Tatra</strain>
        <tissue evidence="2">Young leaves</tissue>
    </source>
</reference>
<dbReference type="EMBL" id="ASHM01184242">
    <property type="protein sequence ID" value="PNX65751.1"/>
    <property type="molecule type" value="Genomic_DNA"/>
</dbReference>
<dbReference type="AlphaFoldDB" id="A0A2K3KHH6"/>
<organism evidence="2 3">
    <name type="scientific">Trifolium pratense</name>
    <name type="common">Red clover</name>
    <dbReference type="NCBI Taxonomy" id="57577"/>
    <lineage>
        <taxon>Eukaryota</taxon>
        <taxon>Viridiplantae</taxon>
        <taxon>Streptophyta</taxon>
        <taxon>Embryophyta</taxon>
        <taxon>Tracheophyta</taxon>
        <taxon>Spermatophyta</taxon>
        <taxon>Magnoliopsida</taxon>
        <taxon>eudicotyledons</taxon>
        <taxon>Gunneridae</taxon>
        <taxon>Pentapetalae</taxon>
        <taxon>rosids</taxon>
        <taxon>fabids</taxon>
        <taxon>Fabales</taxon>
        <taxon>Fabaceae</taxon>
        <taxon>Papilionoideae</taxon>
        <taxon>50 kb inversion clade</taxon>
        <taxon>NPAAA clade</taxon>
        <taxon>Hologalegina</taxon>
        <taxon>IRL clade</taxon>
        <taxon>Trifolieae</taxon>
        <taxon>Trifolium</taxon>
    </lineage>
</organism>
<evidence type="ECO:0000313" key="2">
    <source>
        <dbReference type="EMBL" id="PNX65751.1"/>
    </source>
</evidence>
<protein>
    <submittedName>
        <fullName evidence="2">Uncharacterized protein</fullName>
    </submittedName>
</protein>
<evidence type="ECO:0000256" key="1">
    <source>
        <dbReference type="SAM" id="MobiDB-lite"/>
    </source>
</evidence>